<evidence type="ECO:0000256" key="2">
    <source>
        <dbReference type="ARBA" id="ARBA00022730"/>
    </source>
</evidence>
<sequence>MKIILLKTINKIGKEGDVKEVSDGYARNFLIPRGLAQYATEESVSNARNKKKLQKEKEMKEINIAAKTMKKIHKRRFNILVGADINGTLYAGIDQNGIVKELQKEGFKLTPKEIELRKKLKKIGEYNIKLNSKGKSAEIIINIVKSS</sequence>
<dbReference type="SUPFAM" id="SSF55653">
    <property type="entry name" value="Ribosomal protein L9 C-domain"/>
    <property type="match status" value="1"/>
</dbReference>
<evidence type="ECO:0000256" key="1">
    <source>
        <dbReference type="ARBA" id="ARBA00010605"/>
    </source>
</evidence>
<gene>
    <name evidence="7" type="primary">rplI</name>
    <name evidence="9" type="ORF">A2531_04175</name>
</gene>
<proteinExistence type="inferred from homology"/>
<keyword evidence="2 7" id="KW-0699">rRNA-binding</keyword>
<dbReference type="InterPro" id="IPR020070">
    <property type="entry name" value="Ribosomal_bL9_N"/>
</dbReference>
<comment type="caution">
    <text evidence="9">The sequence shown here is derived from an EMBL/GenBank/DDBJ whole genome shotgun (WGS) entry which is preliminary data.</text>
</comment>
<dbReference type="GO" id="GO:0006412">
    <property type="term" value="P:translation"/>
    <property type="evidence" value="ECO:0007669"/>
    <property type="project" value="UniProtKB-UniRule"/>
</dbReference>
<dbReference type="GO" id="GO:0003735">
    <property type="term" value="F:structural constituent of ribosome"/>
    <property type="evidence" value="ECO:0007669"/>
    <property type="project" value="InterPro"/>
</dbReference>
<evidence type="ECO:0000259" key="8">
    <source>
        <dbReference type="PROSITE" id="PS00651"/>
    </source>
</evidence>
<evidence type="ECO:0000256" key="3">
    <source>
        <dbReference type="ARBA" id="ARBA00022884"/>
    </source>
</evidence>
<evidence type="ECO:0000256" key="5">
    <source>
        <dbReference type="ARBA" id="ARBA00023274"/>
    </source>
</evidence>
<dbReference type="Gene3D" id="3.10.430.100">
    <property type="entry name" value="Ribosomal protein L9, C-terminal domain"/>
    <property type="match status" value="1"/>
</dbReference>
<protein>
    <recommendedName>
        <fullName evidence="6 7">Large ribosomal subunit protein bL9</fullName>
    </recommendedName>
</protein>
<dbReference type="PROSITE" id="PS00651">
    <property type="entry name" value="RIBOSOMAL_L9"/>
    <property type="match status" value="1"/>
</dbReference>
<comment type="function">
    <text evidence="7">Binds to the 23S rRNA.</text>
</comment>
<reference evidence="9 10" key="1">
    <citation type="journal article" date="2016" name="Nat. Commun.">
        <title>Thousands of microbial genomes shed light on interconnected biogeochemical processes in an aquifer system.</title>
        <authorList>
            <person name="Anantharaman K."/>
            <person name="Brown C.T."/>
            <person name="Hug L.A."/>
            <person name="Sharon I."/>
            <person name="Castelle C.J."/>
            <person name="Probst A.J."/>
            <person name="Thomas B.C."/>
            <person name="Singh A."/>
            <person name="Wilkins M.J."/>
            <person name="Karaoz U."/>
            <person name="Brodie E.L."/>
            <person name="Williams K.H."/>
            <person name="Hubbard S.S."/>
            <person name="Banfield J.F."/>
        </authorList>
    </citation>
    <scope>NUCLEOTIDE SEQUENCE [LARGE SCALE GENOMIC DNA]</scope>
</reference>
<dbReference type="InterPro" id="IPR036791">
    <property type="entry name" value="Ribosomal_bL9_C_sf"/>
</dbReference>
<dbReference type="HAMAP" id="MF_00503">
    <property type="entry name" value="Ribosomal_bL9"/>
    <property type="match status" value="1"/>
</dbReference>
<dbReference type="Gene3D" id="3.40.5.10">
    <property type="entry name" value="Ribosomal protein L9, N-terminal domain"/>
    <property type="match status" value="1"/>
</dbReference>
<dbReference type="PANTHER" id="PTHR21368">
    <property type="entry name" value="50S RIBOSOMAL PROTEIN L9"/>
    <property type="match status" value="1"/>
</dbReference>
<evidence type="ECO:0000313" key="10">
    <source>
        <dbReference type="Proteomes" id="UP000177579"/>
    </source>
</evidence>
<dbReference type="InterPro" id="IPR020069">
    <property type="entry name" value="Ribosomal_bL9_C"/>
</dbReference>
<keyword evidence="5 7" id="KW-0687">Ribonucleoprotein</keyword>
<comment type="similarity">
    <text evidence="1 7">Belongs to the bacterial ribosomal protein bL9 family.</text>
</comment>
<organism evidence="9 10">
    <name type="scientific">Candidatus Falkowbacteria bacterium RIFOXYD2_FULL_34_120</name>
    <dbReference type="NCBI Taxonomy" id="1798007"/>
    <lineage>
        <taxon>Bacteria</taxon>
        <taxon>Candidatus Falkowiibacteriota</taxon>
    </lineage>
</organism>
<dbReference type="Pfam" id="PF03948">
    <property type="entry name" value="Ribosomal_L9_C"/>
    <property type="match status" value="1"/>
</dbReference>
<dbReference type="Pfam" id="PF01281">
    <property type="entry name" value="Ribosomal_L9_N"/>
    <property type="match status" value="1"/>
</dbReference>
<feature type="domain" description="Ribosomal protein L9" evidence="8">
    <location>
        <begin position="13"/>
        <end position="40"/>
    </location>
</feature>
<dbReference type="GO" id="GO:1990904">
    <property type="term" value="C:ribonucleoprotein complex"/>
    <property type="evidence" value="ECO:0007669"/>
    <property type="project" value="UniProtKB-KW"/>
</dbReference>
<dbReference type="GO" id="GO:0005840">
    <property type="term" value="C:ribosome"/>
    <property type="evidence" value="ECO:0007669"/>
    <property type="project" value="UniProtKB-KW"/>
</dbReference>
<dbReference type="GO" id="GO:0019843">
    <property type="term" value="F:rRNA binding"/>
    <property type="evidence" value="ECO:0007669"/>
    <property type="project" value="UniProtKB-UniRule"/>
</dbReference>
<accession>A0A1F5TQ35</accession>
<dbReference type="NCBIfam" id="TIGR00158">
    <property type="entry name" value="L9"/>
    <property type="match status" value="1"/>
</dbReference>
<keyword evidence="4 7" id="KW-0689">Ribosomal protein</keyword>
<dbReference type="InterPro" id="IPR020594">
    <property type="entry name" value="Ribosomal_bL9_bac/chp"/>
</dbReference>
<dbReference type="EMBL" id="MFGO01000018">
    <property type="protein sequence ID" value="OGF40957.1"/>
    <property type="molecule type" value="Genomic_DNA"/>
</dbReference>
<name>A0A1F5TQ35_9BACT</name>
<evidence type="ECO:0000256" key="4">
    <source>
        <dbReference type="ARBA" id="ARBA00022980"/>
    </source>
</evidence>
<keyword evidence="3 7" id="KW-0694">RNA-binding</keyword>
<dbReference type="InterPro" id="IPR000244">
    <property type="entry name" value="Ribosomal_bL9"/>
</dbReference>
<evidence type="ECO:0000256" key="7">
    <source>
        <dbReference type="HAMAP-Rule" id="MF_00503"/>
    </source>
</evidence>
<dbReference type="AlphaFoldDB" id="A0A1F5TQ35"/>
<dbReference type="InterPro" id="IPR036935">
    <property type="entry name" value="Ribosomal_bL9_N_sf"/>
</dbReference>
<dbReference type="SUPFAM" id="SSF55658">
    <property type="entry name" value="L9 N-domain-like"/>
    <property type="match status" value="1"/>
</dbReference>
<dbReference type="InterPro" id="IPR009027">
    <property type="entry name" value="Ribosomal_bL9/RNase_H1_N"/>
</dbReference>
<evidence type="ECO:0000256" key="6">
    <source>
        <dbReference type="ARBA" id="ARBA00035292"/>
    </source>
</evidence>
<evidence type="ECO:0000313" key="9">
    <source>
        <dbReference type="EMBL" id="OGF40957.1"/>
    </source>
</evidence>
<dbReference type="Proteomes" id="UP000177579">
    <property type="component" value="Unassembled WGS sequence"/>
</dbReference>